<sequence>MEILEYARPRSMDEAFRLIRERHGTAIGGAAWLRTNTKTMALGVDLAGLGLEYIREAGERIEIGAMTTYRELETSQLLKARFGPLFEATVSHVVGIQLRNIITVGGTVAGRYGFSDLNTTLCALGAKAVFYPGQTVDLADFIEKGAETPFLLEKILLPASMKASYQQMRISENDFPIINTASAWTGSDWRIAVGSRPAATRLCKKAMSLLGDDPYPSDEKIVAAAHAATDELQFGSDIRASASYRRETLHVLIRRALMEVRG</sequence>
<evidence type="ECO:0000256" key="3">
    <source>
        <dbReference type="ARBA" id="ARBA00023002"/>
    </source>
</evidence>
<reference evidence="5" key="1">
    <citation type="submission" date="2017-02" db="EMBL/GenBank/DDBJ databases">
        <authorList>
            <person name="Regsiter A."/>
            <person name="William W."/>
        </authorList>
    </citation>
    <scope>NUCLEOTIDE SEQUENCE</scope>
    <source>
        <strain evidence="5">BdmA 4</strain>
    </source>
</reference>
<dbReference type="Gene3D" id="3.30.390.50">
    <property type="entry name" value="CO dehydrogenase flavoprotein, C-terminal domain"/>
    <property type="match status" value="1"/>
</dbReference>
<feature type="domain" description="FAD-binding PCMH-type" evidence="4">
    <location>
        <begin position="1"/>
        <end position="166"/>
    </location>
</feature>
<dbReference type="Gene3D" id="3.30.465.10">
    <property type="match status" value="1"/>
</dbReference>
<evidence type="ECO:0000259" key="4">
    <source>
        <dbReference type="PROSITE" id="PS51387"/>
    </source>
</evidence>
<dbReference type="SMART" id="SM01092">
    <property type="entry name" value="CO_deh_flav_C"/>
    <property type="match status" value="1"/>
</dbReference>
<proteinExistence type="predicted"/>
<gene>
    <name evidence="5" type="ORF">SPIRO4BDMA_80104</name>
</gene>
<dbReference type="Pfam" id="PF00941">
    <property type="entry name" value="FAD_binding_5"/>
    <property type="match status" value="1"/>
</dbReference>
<evidence type="ECO:0000313" key="5">
    <source>
        <dbReference type="EMBL" id="SLM19997.1"/>
    </source>
</evidence>
<dbReference type="PANTHER" id="PTHR42659:SF2">
    <property type="entry name" value="XANTHINE DEHYDROGENASE SUBUNIT C-RELATED"/>
    <property type="match status" value="1"/>
</dbReference>
<dbReference type="GO" id="GO:0071949">
    <property type="term" value="F:FAD binding"/>
    <property type="evidence" value="ECO:0007669"/>
    <property type="project" value="InterPro"/>
</dbReference>
<evidence type="ECO:0000256" key="2">
    <source>
        <dbReference type="ARBA" id="ARBA00022827"/>
    </source>
</evidence>
<dbReference type="InterPro" id="IPR051312">
    <property type="entry name" value="Diverse_Substr_Oxidored"/>
</dbReference>
<organism evidence="5">
    <name type="scientific">uncultured spirochete</name>
    <dbReference type="NCBI Taxonomy" id="156406"/>
    <lineage>
        <taxon>Bacteria</taxon>
        <taxon>Pseudomonadati</taxon>
        <taxon>Spirochaetota</taxon>
        <taxon>Spirochaetia</taxon>
        <taxon>Spirochaetales</taxon>
        <taxon>environmental samples</taxon>
    </lineage>
</organism>
<keyword evidence="3" id="KW-0560">Oxidoreductase</keyword>
<dbReference type="InterPro" id="IPR005107">
    <property type="entry name" value="CO_DH_flav_C"/>
</dbReference>
<dbReference type="GO" id="GO:0016491">
    <property type="term" value="F:oxidoreductase activity"/>
    <property type="evidence" value="ECO:0007669"/>
    <property type="project" value="UniProtKB-KW"/>
</dbReference>
<dbReference type="InterPro" id="IPR036683">
    <property type="entry name" value="CO_DH_flav_C_dom_sf"/>
</dbReference>
<keyword evidence="1" id="KW-0285">Flavoprotein</keyword>
<dbReference type="InterPro" id="IPR016169">
    <property type="entry name" value="FAD-bd_PCMH_sub2"/>
</dbReference>
<keyword evidence="2" id="KW-0274">FAD</keyword>
<name>A0A3P3XUP2_9SPIR</name>
<evidence type="ECO:0000256" key="1">
    <source>
        <dbReference type="ARBA" id="ARBA00022630"/>
    </source>
</evidence>
<dbReference type="InterPro" id="IPR036318">
    <property type="entry name" value="FAD-bd_PCMH-like_sf"/>
</dbReference>
<protein>
    <submittedName>
        <fullName evidence="5">Molybdopterin dehydrogenase FAD-binding protein</fullName>
    </submittedName>
</protein>
<dbReference type="SUPFAM" id="SSF56176">
    <property type="entry name" value="FAD-binding/transporter-associated domain-like"/>
    <property type="match status" value="1"/>
</dbReference>
<dbReference type="InterPro" id="IPR002346">
    <property type="entry name" value="Mopterin_DH_FAD-bd"/>
</dbReference>
<accession>A0A3P3XUP2</accession>
<dbReference type="AlphaFoldDB" id="A0A3P3XUP2"/>
<dbReference type="InterPro" id="IPR016166">
    <property type="entry name" value="FAD-bd_PCMH"/>
</dbReference>
<dbReference type="EMBL" id="FWDO01000008">
    <property type="protein sequence ID" value="SLM19997.1"/>
    <property type="molecule type" value="Genomic_DNA"/>
</dbReference>
<dbReference type="SUPFAM" id="SSF55447">
    <property type="entry name" value="CO dehydrogenase flavoprotein C-terminal domain-like"/>
    <property type="match status" value="1"/>
</dbReference>
<dbReference type="PROSITE" id="PS51387">
    <property type="entry name" value="FAD_PCMH"/>
    <property type="match status" value="1"/>
</dbReference>
<dbReference type="PANTHER" id="PTHR42659">
    <property type="entry name" value="XANTHINE DEHYDROGENASE SUBUNIT C-RELATED"/>
    <property type="match status" value="1"/>
</dbReference>
<dbReference type="Pfam" id="PF03450">
    <property type="entry name" value="CO_deh_flav_C"/>
    <property type="match status" value="1"/>
</dbReference>